<dbReference type="EMBL" id="JAXCEI010000005">
    <property type="protein sequence ID" value="MFA1539718.1"/>
    <property type="molecule type" value="Genomic_DNA"/>
</dbReference>
<evidence type="ECO:0000313" key="3">
    <source>
        <dbReference type="Proteomes" id="UP001569963"/>
    </source>
</evidence>
<evidence type="ECO:0000313" key="2">
    <source>
        <dbReference type="EMBL" id="MFA1539718.1"/>
    </source>
</evidence>
<gene>
    <name evidence="2" type="ORF">SM611_12335</name>
</gene>
<organism evidence="2 3">
    <name type="scientific">Actinomadura monticuli</name>
    <dbReference type="NCBI Taxonomy" id="3097367"/>
    <lineage>
        <taxon>Bacteria</taxon>
        <taxon>Bacillati</taxon>
        <taxon>Actinomycetota</taxon>
        <taxon>Actinomycetes</taxon>
        <taxon>Streptosporangiales</taxon>
        <taxon>Thermomonosporaceae</taxon>
        <taxon>Actinomadura</taxon>
    </lineage>
</organism>
<feature type="coiled-coil region" evidence="1">
    <location>
        <begin position="98"/>
        <end position="125"/>
    </location>
</feature>
<proteinExistence type="predicted"/>
<dbReference type="Proteomes" id="UP001569963">
    <property type="component" value="Unassembled WGS sequence"/>
</dbReference>
<comment type="caution">
    <text evidence="2">The sequence shown here is derived from an EMBL/GenBank/DDBJ whole genome shotgun (WGS) entry which is preliminary data.</text>
</comment>
<protein>
    <submittedName>
        <fullName evidence="2">Uncharacterized protein</fullName>
    </submittedName>
</protein>
<name>A0ABV4Q983_9ACTN</name>
<accession>A0ABV4Q983</accession>
<keyword evidence="1" id="KW-0175">Coiled coil</keyword>
<evidence type="ECO:0000256" key="1">
    <source>
        <dbReference type="SAM" id="Coils"/>
    </source>
</evidence>
<keyword evidence="3" id="KW-1185">Reference proteome</keyword>
<reference evidence="2 3" key="1">
    <citation type="submission" date="2023-11" db="EMBL/GenBank/DDBJ databases">
        <title>Actinomadura monticuli sp. nov., isolated from volcanic ash.</title>
        <authorList>
            <person name="Lee S.D."/>
            <person name="Yang H."/>
            <person name="Kim I.S."/>
        </authorList>
    </citation>
    <scope>NUCLEOTIDE SEQUENCE [LARGE SCALE GENOMIC DNA]</scope>
    <source>
        <strain evidence="2 3">DLS-62</strain>
    </source>
</reference>
<dbReference type="RefSeq" id="WP_371949633.1">
    <property type="nucleotide sequence ID" value="NZ_JAXCEI010000005.1"/>
</dbReference>
<sequence length="175" mass="19465">MRLVAMMGVYVDVRSSTHVIELGPDVVVKRYRSRRNDEPRREWRALTLLHEHAPDVAPVPISADLDVEPHISTTERYLHTLPTADETALEALAKIRANQGSQDAASGLEAQLTEAQAKITQLQAVLADQLVAQHVETRPNLRSVQLRAAPAAVPPPADSTSRWYRSTMGYQGTWR</sequence>